<accession>A0A835IY91</accession>
<evidence type="ECO:0000313" key="2">
    <source>
        <dbReference type="Proteomes" id="UP000631114"/>
    </source>
</evidence>
<reference evidence="1 2" key="1">
    <citation type="submission" date="2020-10" db="EMBL/GenBank/DDBJ databases">
        <title>The Coptis chinensis genome and diversification of protoberbering-type alkaloids.</title>
        <authorList>
            <person name="Wang B."/>
            <person name="Shu S."/>
            <person name="Song C."/>
            <person name="Liu Y."/>
        </authorList>
    </citation>
    <scope>NUCLEOTIDE SEQUENCE [LARGE SCALE GENOMIC DNA]</scope>
    <source>
        <strain evidence="1">HL-2020</strain>
        <tissue evidence="1">Leaf</tissue>
    </source>
</reference>
<proteinExistence type="predicted"/>
<keyword evidence="2" id="KW-1185">Reference proteome</keyword>
<comment type="caution">
    <text evidence="1">The sequence shown here is derived from an EMBL/GenBank/DDBJ whole genome shotgun (WGS) entry which is preliminary data.</text>
</comment>
<gene>
    <name evidence="1" type="ORF">IFM89_011445</name>
</gene>
<sequence>MKETINLASHLVSSAMDKVKESPFAMKIVGFMEDGVNATLPYVKKYGGYAVDKIKQHPYMSGFIVVFAFVLWKCRCRCTRGKMMKAPGRDYMMLRGDFEKDPRLVSQKLWVAFTLASDLASSTAEKLKECPTVMMKILGFTKCGLWSQCSSSLCKGRWVPLAKEEEKGYSPNLFSGLCDKMAGGEINDVSAILLYLNNAGSYTVETIIQLKESTLVLKIVSFTEDAASATLPYLKNAGSYSVKKINDVSAVLPYLKNAQTYTVETIIQHPYLVGSAVQG</sequence>
<protein>
    <submittedName>
        <fullName evidence="1">Uncharacterized protein</fullName>
    </submittedName>
</protein>
<dbReference type="AlphaFoldDB" id="A0A835IY91"/>
<organism evidence="1 2">
    <name type="scientific">Coptis chinensis</name>
    <dbReference type="NCBI Taxonomy" id="261450"/>
    <lineage>
        <taxon>Eukaryota</taxon>
        <taxon>Viridiplantae</taxon>
        <taxon>Streptophyta</taxon>
        <taxon>Embryophyta</taxon>
        <taxon>Tracheophyta</taxon>
        <taxon>Spermatophyta</taxon>
        <taxon>Magnoliopsida</taxon>
        <taxon>Ranunculales</taxon>
        <taxon>Ranunculaceae</taxon>
        <taxon>Coptidoideae</taxon>
        <taxon>Coptis</taxon>
    </lineage>
</organism>
<evidence type="ECO:0000313" key="1">
    <source>
        <dbReference type="EMBL" id="KAF9624437.1"/>
    </source>
</evidence>
<name>A0A835IY91_9MAGN</name>
<dbReference type="Proteomes" id="UP000631114">
    <property type="component" value="Unassembled WGS sequence"/>
</dbReference>
<dbReference type="EMBL" id="JADFTS010000001">
    <property type="protein sequence ID" value="KAF9624437.1"/>
    <property type="molecule type" value="Genomic_DNA"/>
</dbReference>
<dbReference type="OrthoDB" id="1724124at2759"/>